<comment type="catalytic activity">
    <reaction evidence="1">
        <text>a 1,2-diacyl-sn-glycero-3-phosphocholine + H2O = a 1,2-diacyl-sn-glycero-3-phosphate + choline + H(+)</text>
        <dbReference type="Rhea" id="RHEA:14445"/>
        <dbReference type="ChEBI" id="CHEBI:15354"/>
        <dbReference type="ChEBI" id="CHEBI:15377"/>
        <dbReference type="ChEBI" id="CHEBI:15378"/>
        <dbReference type="ChEBI" id="CHEBI:57643"/>
        <dbReference type="ChEBI" id="CHEBI:58608"/>
        <dbReference type="EC" id="3.1.4.4"/>
    </reaction>
</comment>
<evidence type="ECO:0000256" key="1">
    <source>
        <dbReference type="ARBA" id="ARBA00000798"/>
    </source>
</evidence>
<keyword evidence="4" id="KW-0378">Hydrolase</keyword>
<dbReference type="Pfam" id="PF13091">
    <property type="entry name" value="PLDc_2"/>
    <property type="match status" value="1"/>
</dbReference>
<dbReference type="EMBL" id="JAANOW010000002">
    <property type="protein sequence ID" value="NIH97335.1"/>
    <property type="molecule type" value="Genomic_DNA"/>
</dbReference>
<comment type="similarity">
    <text evidence="2">Belongs to the phospholipase D family.</text>
</comment>
<evidence type="ECO:0000256" key="5">
    <source>
        <dbReference type="ARBA" id="ARBA00022963"/>
    </source>
</evidence>
<dbReference type="PANTHER" id="PTHR43856">
    <property type="entry name" value="CARDIOLIPIN HYDROLASE"/>
    <property type="match status" value="1"/>
</dbReference>
<reference evidence="8 9" key="1">
    <citation type="submission" date="2020-03" db="EMBL/GenBank/DDBJ databases">
        <title>Sequencing the genomes of 1000 actinobacteria strains.</title>
        <authorList>
            <person name="Klenk H.-P."/>
        </authorList>
    </citation>
    <scope>NUCLEOTIDE SEQUENCE [LARGE SCALE GENOMIC DNA]</scope>
    <source>
        <strain evidence="8 9">DSM 44556</strain>
    </source>
</reference>
<feature type="domain" description="PLD phosphodiesterase" evidence="7">
    <location>
        <begin position="281"/>
        <end position="312"/>
    </location>
</feature>
<protein>
    <recommendedName>
        <fullName evidence="3">phospholipase D</fullName>
        <ecNumber evidence="3">3.1.4.4</ecNumber>
    </recommendedName>
</protein>
<dbReference type="GO" id="GO:0016042">
    <property type="term" value="P:lipid catabolic process"/>
    <property type="evidence" value="ECO:0007669"/>
    <property type="project" value="UniProtKB-KW"/>
</dbReference>
<sequence>MTFTAYTGDAKSLLAFNVKTEKARKNLGGFSIQVHPPGAAHPYYVTNNLRLRESPAHTRVPGEDPFSSANAPIHKFRWVHVPGLVHQGGQPAFGTYTYVVTPRYFTDAGALTALDPDASLSLQVPVGPFVKGGLTVAFTRGYVQSQAFVRHFGDDVHIQPPGAPLTFDISQTAGTNNDGHTYTYAQEYDWLGFTARRALLDLLDQVVADPTLTLDVFAYDLDEPSVVAALLTLGEQNRVRIILDNAALHTGTADKPSPEDAFTTAFQAHAEDPDTIKRKKFRRYAHDKVFIVSDEQGARTVLTGSTNFSVTGVYVNANHVLVFDDRNVADIYSGVFNQSWDTDTAPKPFAESTWGNQSFVWGDAAGPVPATTATFSPHAGPFADEILQGIVDRIDAEAAVAAPTIGSVFFAVMQISGRGSHRVYDALNELHVNRDIFSFGISDAPKGVTLYGVGEQGGVLVTGKPGQTALPAPFHQVPGIRFHEIHHKYVVCGFNGEAPTVYCGSSNLAEGGERDNGDNLLAIRDADVATAFVIETLLLVDHYDFLDRLAKKAKVTPAIAPANKQAAAVAAGWYLSTTDGWTDKYFNTHNLHCTDRRLFGR</sequence>
<dbReference type="InterPro" id="IPR001736">
    <property type="entry name" value="PLipase_D/transphosphatidylase"/>
</dbReference>
<comment type="caution">
    <text evidence="8">The sequence shown here is derived from an EMBL/GenBank/DDBJ whole genome shotgun (WGS) entry which is preliminary data.</text>
</comment>
<keyword evidence="5" id="KW-0442">Lipid degradation</keyword>
<dbReference type="EC" id="3.1.4.4" evidence="3"/>
<evidence type="ECO:0000256" key="6">
    <source>
        <dbReference type="ARBA" id="ARBA00023098"/>
    </source>
</evidence>
<evidence type="ECO:0000313" key="8">
    <source>
        <dbReference type="EMBL" id="NIH97335.1"/>
    </source>
</evidence>
<dbReference type="InterPro" id="IPR025202">
    <property type="entry name" value="PLD-like_dom"/>
</dbReference>
<accession>A0A7X5U2U3</accession>
<evidence type="ECO:0000256" key="3">
    <source>
        <dbReference type="ARBA" id="ARBA00012027"/>
    </source>
</evidence>
<evidence type="ECO:0000313" key="9">
    <source>
        <dbReference type="Proteomes" id="UP000547444"/>
    </source>
</evidence>
<dbReference type="Gene3D" id="3.30.870.10">
    <property type="entry name" value="Endonuclease Chain A"/>
    <property type="match status" value="2"/>
</dbReference>
<dbReference type="PANTHER" id="PTHR43856:SF1">
    <property type="entry name" value="MITOCHONDRIAL CARDIOLIPIN HYDROLASE"/>
    <property type="match status" value="1"/>
</dbReference>
<keyword evidence="9" id="KW-1185">Reference proteome</keyword>
<keyword evidence="6" id="KW-0443">Lipid metabolism</keyword>
<dbReference type="PROSITE" id="PS50035">
    <property type="entry name" value="PLD"/>
    <property type="match status" value="1"/>
</dbReference>
<dbReference type="Proteomes" id="UP000547444">
    <property type="component" value="Unassembled WGS sequence"/>
</dbReference>
<organism evidence="8 9">
    <name type="scientific">Mycolicibacterium fluoranthenivorans</name>
    <dbReference type="NCBI Taxonomy" id="258505"/>
    <lineage>
        <taxon>Bacteria</taxon>
        <taxon>Bacillati</taxon>
        <taxon>Actinomycetota</taxon>
        <taxon>Actinomycetes</taxon>
        <taxon>Mycobacteriales</taxon>
        <taxon>Mycobacteriaceae</taxon>
        <taxon>Mycolicibacterium</taxon>
    </lineage>
</organism>
<dbReference type="GO" id="GO:0006793">
    <property type="term" value="P:phosphorus metabolic process"/>
    <property type="evidence" value="ECO:0007669"/>
    <property type="project" value="UniProtKB-ARBA"/>
</dbReference>
<proteinExistence type="inferred from homology"/>
<dbReference type="RefSeq" id="WP_208411130.1">
    <property type="nucleotide sequence ID" value="NZ_JAANOW010000002.1"/>
</dbReference>
<dbReference type="AlphaFoldDB" id="A0A7X5U2U3"/>
<dbReference type="SUPFAM" id="SSF56024">
    <property type="entry name" value="Phospholipase D/nuclease"/>
    <property type="match status" value="1"/>
</dbReference>
<dbReference type="GO" id="GO:0004630">
    <property type="term" value="F:phospholipase D activity"/>
    <property type="evidence" value="ECO:0007669"/>
    <property type="project" value="UniProtKB-EC"/>
</dbReference>
<evidence type="ECO:0000256" key="4">
    <source>
        <dbReference type="ARBA" id="ARBA00022801"/>
    </source>
</evidence>
<dbReference type="InterPro" id="IPR051406">
    <property type="entry name" value="PLD_domain"/>
</dbReference>
<gene>
    <name evidence="8" type="ORF">FHU31_004325</name>
</gene>
<dbReference type="GO" id="GO:0016891">
    <property type="term" value="F:RNA endonuclease activity producing 5'-phosphomonoesters, hydrolytic mechanism"/>
    <property type="evidence" value="ECO:0007669"/>
    <property type="project" value="TreeGrafter"/>
</dbReference>
<evidence type="ECO:0000259" key="7">
    <source>
        <dbReference type="PROSITE" id="PS50035"/>
    </source>
</evidence>
<name>A0A7X5U2U3_9MYCO</name>
<evidence type="ECO:0000256" key="2">
    <source>
        <dbReference type="ARBA" id="ARBA00008664"/>
    </source>
</evidence>